<proteinExistence type="inferred from homology"/>
<dbReference type="OrthoDB" id="3648173at2759"/>
<feature type="transmembrane region" description="Helical" evidence="7">
    <location>
        <begin position="210"/>
        <end position="232"/>
    </location>
</feature>
<evidence type="ECO:0000256" key="5">
    <source>
        <dbReference type="ARBA" id="ARBA00038359"/>
    </source>
</evidence>
<accession>A0A9W8YWH8</accession>
<evidence type="ECO:0000256" key="3">
    <source>
        <dbReference type="ARBA" id="ARBA00022989"/>
    </source>
</evidence>
<dbReference type="Proteomes" id="UP001140453">
    <property type="component" value="Unassembled WGS sequence"/>
</dbReference>
<evidence type="ECO:0000256" key="6">
    <source>
        <dbReference type="SAM" id="MobiDB-lite"/>
    </source>
</evidence>
<evidence type="ECO:0000256" key="2">
    <source>
        <dbReference type="ARBA" id="ARBA00022692"/>
    </source>
</evidence>
<feature type="transmembrane region" description="Helical" evidence="7">
    <location>
        <begin position="98"/>
        <end position="120"/>
    </location>
</feature>
<feature type="transmembrane region" description="Helical" evidence="7">
    <location>
        <begin position="132"/>
        <end position="154"/>
    </location>
</feature>
<dbReference type="PANTHER" id="PTHR33048:SF47">
    <property type="entry name" value="INTEGRAL MEMBRANE PROTEIN-RELATED"/>
    <property type="match status" value="1"/>
</dbReference>
<comment type="subcellular location">
    <subcellularLocation>
        <location evidence="1">Membrane</location>
        <topology evidence="1">Multi-pass membrane protein</topology>
    </subcellularLocation>
</comment>
<dbReference type="EMBL" id="JAPEVB010000002">
    <property type="protein sequence ID" value="KAJ4393158.1"/>
    <property type="molecule type" value="Genomic_DNA"/>
</dbReference>
<evidence type="ECO:0000313" key="9">
    <source>
        <dbReference type="EMBL" id="KAJ4393158.1"/>
    </source>
</evidence>
<dbReference type="Pfam" id="PF20684">
    <property type="entry name" value="Fung_rhodopsin"/>
    <property type="match status" value="1"/>
</dbReference>
<organism evidence="9 10">
    <name type="scientific">Gnomoniopsis smithogilvyi</name>
    <dbReference type="NCBI Taxonomy" id="1191159"/>
    <lineage>
        <taxon>Eukaryota</taxon>
        <taxon>Fungi</taxon>
        <taxon>Dikarya</taxon>
        <taxon>Ascomycota</taxon>
        <taxon>Pezizomycotina</taxon>
        <taxon>Sordariomycetes</taxon>
        <taxon>Sordariomycetidae</taxon>
        <taxon>Diaporthales</taxon>
        <taxon>Gnomoniaceae</taxon>
        <taxon>Gnomoniopsis</taxon>
    </lineage>
</organism>
<evidence type="ECO:0000256" key="1">
    <source>
        <dbReference type="ARBA" id="ARBA00004141"/>
    </source>
</evidence>
<evidence type="ECO:0000256" key="7">
    <source>
        <dbReference type="SAM" id="Phobius"/>
    </source>
</evidence>
<keyword evidence="2 7" id="KW-0812">Transmembrane</keyword>
<name>A0A9W8YWH8_9PEZI</name>
<comment type="caution">
    <text evidence="9">The sequence shown here is derived from an EMBL/GenBank/DDBJ whole genome shotgun (WGS) entry which is preliminary data.</text>
</comment>
<evidence type="ECO:0000256" key="4">
    <source>
        <dbReference type="ARBA" id="ARBA00023136"/>
    </source>
</evidence>
<dbReference type="InterPro" id="IPR049326">
    <property type="entry name" value="Rhodopsin_dom_fungi"/>
</dbReference>
<keyword evidence="10" id="KW-1185">Reference proteome</keyword>
<evidence type="ECO:0000259" key="8">
    <source>
        <dbReference type="Pfam" id="PF20684"/>
    </source>
</evidence>
<dbReference type="InterPro" id="IPR052337">
    <property type="entry name" value="SAT4-like"/>
</dbReference>
<keyword evidence="3 7" id="KW-1133">Transmembrane helix</keyword>
<evidence type="ECO:0000313" key="10">
    <source>
        <dbReference type="Proteomes" id="UP001140453"/>
    </source>
</evidence>
<feature type="region of interest" description="Disordered" evidence="6">
    <location>
        <begin position="301"/>
        <end position="325"/>
    </location>
</feature>
<gene>
    <name evidence="9" type="ORF">N0V93_002365</name>
</gene>
<keyword evidence="4 7" id="KW-0472">Membrane</keyword>
<feature type="transmembrane region" description="Helical" evidence="7">
    <location>
        <begin position="20"/>
        <end position="42"/>
    </location>
</feature>
<comment type="similarity">
    <text evidence="5">Belongs to the SAT4 family.</text>
</comment>
<dbReference type="GO" id="GO:0016020">
    <property type="term" value="C:membrane"/>
    <property type="evidence" value="ECO:0007669"/>
    <property type="project" value="UniProtKB-SubCell"/>
</dbReference>
<feature type="domain" description="Rhodopsin" evidence="8">
    <location>
        <begin position="38"/>
        <end position="271"/>
    </location>
</feature>
<protein>
    <recommendedName>
        <fullName evidence="8">Rhodopsin domain-containing protein</fullName>
    </recommendedName>
</protein>
<dbReference type="PANTHER" id="PTHR33048">
    <property type="entry name" value="PTH11-LIKE INTEGRAL MEMBRANE PROTEIN (AFU_ORTHOLOGUE AFUA_5G11245)"/>
    <property type="match status" value="1"/>
</dbReference>
<feature type="transmembrane region" description="Helical" evidence="7">
    <location>
        <begin position="174"/>
        <end position="198"/>
    </location>
</feature>
<dbReference type="AlphaFoldDB" id="A0A9W8YWH8"/>
<sequence>MSSTNTTLSADVATQDISWIALTVVCSVLSLATLIVGLRIYTRKFLLKHLGWDDYIVVLALIIMVIDGSVVLSTIPFGLGRHVATIDPSLLVSYLRNFWLSIVLYNLTLAMVKLTFLFQYYRVLAVHQMKRVIWVGGTIIMLWAISQLLVVIFNCTPVQKFWETDLDGTCIPNLPFWYINAAGNIVTDLAIFIMPLPVLNRLQLRKKQKYFLLGIFSLGFFTCAISLIRLAYLKQGPDFTFDNVPTSCWSIGELGCAITCACLPTLRPLMTKLKPQWMISYAKKSRKQTYGDASGHARYGGGTIKGNHTDINKSRTRTTGDSSLTVTSANFNKNYSRLDDDDIERAMRMPAPLSPSYRKTDSSDSERYQFFGKANMETEAVQMQQLPPRNKSHRTSANEKALEVLGMGLSKVGVSTTKVVGGNKSTSSATRAETIGGIEVKRDVIITTTPRT</sequence>
<feature type="transmembrane region" description="Helical" evidence="7">
    <location>
        <begin position="54"/>
        <end position="78"/>
    </location>
</feature>
<reference evidence="9" key="1">
    <citation type="submission" date="2022-10" db="EMBL/GenBank/DDBJ databases">
        <title>Tapping the CABI collections for fungal endophytes: first genome assemblies for Collariella, Neodidymelliopsis, Ascochyta clinopodiicola, Didymella pomorum, Didymosphaeria variabile, Neocosmospora piperis and Neocucurbitaria cava.</title>
        <authorList>
            <person name="Hill R."/>
        </authorList>
    </citation>
    <scope>NUCLEOTIDE SEQUENCE</scope>
    <source>
        <strain evidence="9">IMI 355082</strain>
    </source>
</reference>